<keyword evidence="5 10" id="KW-1133">Transmembrane helix</keyword>
<dbReference type="PANTHER" id="PTHR30309:SF0">
    <property type="entry name" value="GLYCEROL-3-PHOSPHATE ACYLTRANSFERASE-RELATED"/>
    <property type="match status" value="1"/>
</dbReference>
<keyword evidence="8" id="KW-0594">Phospholipid biosynthesis</keyword>
<keyword evidence="9" id="KW-1208">Phospholipid metabolism</keyword>
<keyword evidence="2" id="KW-0444">Lipid biosynthesis</keyword>
<protein>
    <submittedName>
        <fullName evidence="11">Glycerol-3-phosphate acyltransferase</fullName>
        <ecNumber evidence="11">2.3.1.-</ecNumber>
    </submittedName>
</protein>
<dbReference type="GO" id="GO:0008654">
    <property type="term" value="P:phospholipid biosynthetic process"/>
    <property type="evidence" value="ECO:0007669"/>
    <property type="project" value="UniProtKB-KW"/>
</dbReference>
<dbReference type="PANTHER" id="PTHR30309">
    <property type="entry name" value="INNER MEMBRANE PROTEIN YGIH"/>
    <property type="match status" value="1"/>
</dbReference>
<dbReference type="GO" id="GO:0043772">
    <property type="term" value="F:acyl-phosphate glycerol-3-phosphate acyltransferase activity"/>
    <property type="evidence" value="ECO:0007669"/>
    <property type="project" value="InterPro"/>
</dbReference>
<evidence type="ECO:0000256" key="1">
    <source>
        <dbReference type="ARBA" id="ARBA00022475"/>
    </source>
</evidence>
<gene>
    <name evidence="11" type="primary">plsY_3</name>
    <name evidence="11" type="ORF">Mcate_02195</name>
</gene>
<dbReference type="RefSeq" id="WP_027887508.1">
    <property type="nucleotide sequence ID" value="NZ_JBHSXZ010000018.1"/>
</dbReference>
<sequence length="189" mass="20235">MDLLWVVLAYLLGSLSFGRIVGAIKGINLAERDTPGASGTWRQFGPAWGVLVALADTAKGSLVAYLSGLLQTPWALPLMGAAVVAGHNWPLFFGFRGGGGIAPSLGFFLFLHPGITLTAVVIGLAVAGFYWQLYWKSHRQSWYPIPVGAVVGYAYALIAFWPTGMGFWALLLVSLTVALRGLRLATNKL</sequence>
<evidence type="ECO:0000256" key="2">
    <source>
        <dbReference type="ARBA" id="ARBA00022516"/>
    </source>
</evidence>
<dbReference type="Proteomes" id="UP000266089">
    <property type="component" value="Unassembled WGS sequence"/>
</dbReference>
<evidence type="ECO:0000256" key="3">
    <source>
        <dbReference type="ARBA" id="ARBA00022679"/>
    </source>
</evidence>
<evidence type="ECO:0000313" key="11">
    <source>
        <dbReference type="EMBL" id="RIH75504.1"/>
    </source>
</evidence>
<evidence type="ECO:0000256" key="9">
    <source>
        <dbReference type="ARBA" id="ARBA00023264"/>
    </source>
</evidence>
<dbReference type="SMART" id="SM01207">
    <property type="entry name" value="G3P_acyltransf"/>
    <property type="match status" value="1"/>
</dbReference>
<dbReference type="OrthoDB" id="9777124at2"/>
<evidence type="ECO:0000256" key="4">
    <source>
        <dbReference type="ARBA" id="ARBA00022692"/>
    </source>
</evidence>
<comment type="caution">
    <text evidence="11">The sequence shown here is derived from an EMBL/GenBank/DDBJ whole genome shotgun (WGS) entry which is preliminary data.</text>
</comment>
<keyword evidence="11" id="KW-0012">Acyltransferase</keyword>
<dbReference type="EC" id="2.3.1.-" evidence="11"/>
<feature type="transmembrane region" description="Helical" evidence="10">
    <location>
        <begin position="47"/>
        <end position="67"/>
    </location>
</feature>
<dbReference type="GO" id="GO:0005886">
    <property type="term" value="C:plasma membrane"/>
    <property type="evidence" value="ECO:0007669"/>
    <property type="project" value="InterPro"/>
</dbReference>
<dbReference type="InterPro" id="IPR003811">
    <property type="entry name" value="G3P_acylTferase_PlsY"/>
</dbReference>
<accession>A0A399DTC0</accession>
<dbReference type="EMBL" id="QWKX01000065">
    <property type="protein sequence ID" value="RIH75504.1"/>
    <property type="molecule type" value="Genomic_DNA"/>
</dbReference>
<dbReference type="AlphaFoldDB" id="A0A399DTC0"/>
<evidence type="ECO:0000256" key="5">
    <source>
        <dbReference type="ARBA" id="ARBA00022989"/>
    </source>
</evidence>
<keyword evidence="3 11" id="KW-0808">Transferase</keyword>
<name>A0A399DTC0_9DEIN</name>
<evidence type="ECO:0000256" key="10">
    <source>
        <dbReference type="SAM" id="Phobius"/>
    </source>
</evidence>
<feature type="transmembrane region" description="Helical" evidence="10">
    <location>
        <begin position="142"/>
        <end position="161"/>
    </location>
</feature>
<keyword evidence="4 10" id="KW-0812">Transmembrane</keyword>
<reference evidence="11 12" key="1">
    <citation type="submission" date="2018-08" db="EMBL/GenBank/DDBJ databases">
        <title>Meiothermus cateniformans JCM 15151 genome sequencing project.</title>
        <authorList>
            <person name="Da Costa M.S."/>
            <person name="Albuquerque L."/>
            <person name="Raposo P."/>
            <person name="Froufe H.J.C."/>
            <person name="Barroso C.S."/>
            <person name="Egas C."/>
        </authorList>
    </citation>
    <scope>NUCLEOTIDE SEQUENCE [LARGE SCALE GENOMIC DNA]</scope>
    <source>
        <strain evidence="11 12">JCM 15151</strain>
    </source>
</reference>
<evidence type="ECO:0000256" key="7">
    <source>
        <dbReference type="ARBA" id="ARBA00023136"/>
    </source>
</evidence>
<feature type="transmembrane region" description="Helical" evidence="10">
    <location>
        <begin position="74"/>
        <end position="95"/>
    </location>
</feature>
<dbReference type="Pfam" id="PF02660">
    <property type="entry name" value="G3P_acyltransf"/>
    <property type="match status" value="1"/>
</dbReference>
<feature type="transmembrane region" description="Helical" evidence="10">
    <location>
        <begin position="107"/>
        <end position="130"/>
    </location>
</feature>
<organism evidence="11 12">
    <name type="scientific">Meiothermus taiwanensis</name>
    <dbReference type="NCBI Taxonomy" id="172827"/>
    <lineage>
        <taxon>Bacteria</taxon>
        <taxon>Thermotogati</taxon>
        <taxon>Deinococcota</taxon>
        <taxon>Deinococci</taxon>
        <taxon>Thermales</taxon>
        <taxon>Thermaceae</taxon>
        <taxon>Meiothermus</taxon>
    </lineage>
</organism>
<proteinExistence type="predicted"/>
<evidence type="ECO:0000256" key="8">
    <source>
        <dbReference type="ARBA" id="ARBA00023209"/>
    </source>
</evidence>
<keyword evidence="7 10" id="KW-0472">Membrane</keyword>
<keyword evidence="1" id="KW-1003">Cell membrane</keyword>
<feature type="transmembrane region" description="Helical" evidence="10">
    <location>
        <begin position="167"/>
        <end position="185"/>
    </location>
</feature>
<evidence type="ECO:0000313" key="12">
    <source>
        <dbReference type="Proteomes" id="UP000266089"/>
    </source>
</evidence>
<keyword evidence="6" id="KW-0443">Lipid metabolism</keyword>
<evidence type="ECO:0000256" key="6">
    <source>
        <dbReference type="ARBA" id="ARBA00023098"/>
    </source>
</evidence>
<dbReference type="NCBIfam" id="NF010978">
    <property type="entry name" value="PRK14401.1"/>
    <property type="match status" value="1"/>
</dbReference>